<feature type="domain" description="MmeI-like N-terminal" evidence="5">
    <location>
        <begin position="6"/>
        <end position="234"/>
    </location>
</feature>
<accession>A0A7W7AG25</accession>
<evidence type="ECO:0000256" key="3">
    <source>
        <dbReference type="ARBA" id="ARBA00022679"/>
    </source>
</evidence>
<keyword evidence="2 8" id="KW-0489">Methyltransferase</keyword>
<evidence type="ECO:0000313" key="8">
    <source>
        <dbReference type="EMBL" id="MBB4616372.1"/>
    </source>
</evidence>
<name>A0A7W7AG25_9SPHN</name>
<dbReference type="GO" id="GO:0003676">
    <property type="term" value="F:nucleic acid binding"/>
    <property type="evidence" value="ECO:0007669"/>
    <property type="project" value="InterPro"/>
</dbReference>
<evidence type="ECO:0000259" key="6">
    <source>
        <dbReference type="Pfam" id="PF20465"/>
    </source>
</evidence>
<dbReference type="Gene3D" id="3.40.50.150">
    <property type="entry name" value="Vaccinia Virus protein VP39"/>
    <property type="match status" value="1"/>
</dbReference>
<organism evidence="8 9">
    <name type="scientific">Sphingomonas abaci</name>
    <dbReference type="NCBI Taxonomy" id="237611"/>
    <lineage>
        <taxon>Bacteria</taxon>
        <taxon>Pseudomonadati</taxon>
        <taxon>Pseudomonadota</taxon>
        <taxon>Alphaproteobacteria</taxon>
        <taxon>Sphingomonadales</taxon>
        <taxon>Sphingomonadaceae</taxon>
        <taxon>Sphingomonas</taxon>
    </lineage>
</organism>
<dbReference type="AlphaFoldDB" id="A0A7W7AG25"/>
<evidence type="ECO:0000256" key="2">
    <source>
        <dbReference type="ARBA" id="ARBA00022603"/>
    </source>
</evidence>
<dbReference type="InterPro" id="IPR002052">
    <property type="entry name" value="DNA_methylase_N6_adenine_CS"/>
</dbReference>
<gene>
    <name evidence="8" type="ORF">GGQ96_000478</name>
</gene>
<evidence type="ECO:0000259" key="5">
    <source>
        <dbReference type="Pfam" id="PF20464"/>
    </source>
</evidence>
<evidence type="ECO:0000313" key="9">
    <source>
        <dbReference type="Proteomes" id="UP000574769"/>
    </source>
</evidence>
<dbReference type="RefSeq" id="WP_184111155.1">
    <property type="nucleotide sequence ID" value="NZ_JACHNY010000001.1"/>
</dbReference>
<comment type="caution">
    <text evidence="8">The sequence shown here is derived from an EMBL/GenBank/DDBJ whole genome shotgun (WGS) entry which is preliminary data.</text>
</comment>
<dbReference type="InterPro" id="IPR046819">
    <property type="entry name" value="MmeI_hel"/>
</dbReference>
<dbReference type="PROSITE" id="PS00092">
    <property type="entry name" value="N6_MTASE"/>
    <property type="match status" value="1"/>
</dbReference>
<reference evidence="8 9" key="1">
    <citation type="submission" date="2020-08" db="EMBL/GenBank/DDBJ databases">
        <title>Genomic Encyclopedia of Type Strains, Phase IV (KMG-IV): sequencing the most valuable type-strain genomes for metagenomic binning, comparative biology and taxonomic classification.</title>
        <authorList>
            <person name="Goeker M."/>
        </authorList>
    </citation>
    <scope>NUCLEOTIDE SEQUENCE [LARGE SCALE GENOMIC DNA]</scope>
    <source>
        <strain evidence="8 9">DSM 15867</strain>
    </source>
</reference>
<comment type="catalytic activity">
    <reaction evidence="4">
        <text>a 2'-deoxyadenosine in DNA + S-adenosyl-L-methionine = an N(6)-methyl-2'-deoxyadenosine in DNA + S-adenosyl-L-homocysteine + H(+)</text>
        <dbReference type="Rhea" id="RHEA:15197"/>
        <dbReference type="Rhea" id="RHEA-COMP:12418"/>
        <dbReference type="Rhea" id="RHEA-COMP:12419"/>
        <dbReference type="ChEBI" id="CHEBI:15378"/>
        <dbReference type="ChEBI" id="CHEBI:57856"/>
        <dbReference type="ChEBI" id="CHEBI:59789"/>
        <dbReference type="ChEBI" id="CHEBI:90615"/>
        <dbReference type="ChEBI" id="CHEBI:90616"/>
        <dbReference type="EC" id="2.1.1.72"/>
    </reaction>
</comment>
<sequence>MTDTVIERFIERWRRNEGGAERANFPLFLTELCALLDLPPPDPADATRARNDYVFERAVDEIAPDGSVRHRRIDLYRRGCFVLEAKQSRERGGAKEVPLDSAQASLPGIEPPRGRRSAHRGWDVLMRNAREQAELYARCLPTDHGWPPFLLVVDVGHAIELFADFSGQGKHYRQFPDRAGFRIYLDDLKTPAIRERLRALWLDPLSLDPTRRAARVTRDIAGRLASVSRSLEKRGHAAEPVAHFLMRCLFTMFAEGHQLLARGSFSGLLAGSIAVPDFLPTLLEELWAAMDAGTYLLAVRKKIRRFNGGLFARGRAIPLTSAEVGELHAAARHDWRDVEPAIFGTLLEQALDPDERRRLGAHYTPRAYVEQLVTATILQPLRDTWEMQVLGTVERLRLTEPQAAIRAVHDFHEVLANLRVLDPACGTGNFLYVALELMKRLEGDVLEVLADLGGQEALALETATVHPRQFLGLELNPRAAAIAELVLWLGYLQWQLRNRGTIADPVLERLDNIVAMDAVLAWDGPPEARQPRRPDWPAADYIVGNPPFIGGKDLRVRLGDAYATALWQAHPHMNPSADFVMYWWDRAAALLTAPGTRLHRFGFVTTNSITQAFSRRVIERRMAADPPVGLVLAIADHAWTQATPDAAAVRIAMTVAQAGRPEGVLLAVLAEAALDSDTPRIALGGTRGRINADLTIGTDLTAARPLRANDALCSRGMSLHGAGFLVTHDEAVGLGLGRRAGLERHIRPYRNGRDLTGVSRDLWAIDLFELEDDEARRRFPEVYQHLLRTVRPERAGNRRASYRDRWWSFGEPRRALRPALADLPRYIVTVETAKHRLFQFLDAGILPDNKLICIATDRACHLGVLQSRIHRAWYLANAGMMGVYDRPAVYAKTSSFDPFPFPPDDEAADAAIAALAEEIDAMRREVVAGHADLTLTGLYNLREKLMLGATLTRPEQDRRQRGRVDILMELHDRLDRAVAAAYGWPGDLDDRAMVARLVALNGERLAEEARGQVRWLRPDWQRDEAAVAIPSLHLVSPETGAVRPAAPRSPRPAFPRDAIGQTAFVLAALRGGGEMDAASIASGFAQGRRIERRVQATLEALVRLGHVSVERSGYRLRRIA</sequence>
<dbReference type="InterPro" id="IPR046816">
    <property type="entry name" value="MmeI_Mtase"/>
</dbReference>
<proteinExistence type="predicted"/>
<evidence type="ECO:0000256" key="4">
    <source>
        <dbReference type="ARBA" id="ARBA00047942"/>
    </source>
</evidence>
<dbReference type="Pfam" id="PF20473">
    <property type="entry name" value="MmeI_Mtase"/>
    <property type="match status" value="1"/>
</dbReference>
<keyword evidence="3 8" id="KW-0808">Transferase</keyword>
<dbReference type="InterPro" id="IPR046817">
    <property type="entry name" value="MmeI_N"/>
</dbReference>
<dbReference type="EC" id="2.1.1.72" evidence="1"/>
<dbReference type="GO" id="GO:0009007">
    <property type="term" value="F:site-specific DNA-methyltransferase (adenine-specific) activity"/>
    <property type="evidence" value="ECO:0007669"/>
    <property type="project" value="UniProtKB-EC"/>
</dbReference>
<dbReference type="GO" id="GO:0032259">
    <property type="term" value="P:methylation"/>
    <property type="evidence" value="ECO:0007669"/>
    <property type="project" value="UniProtKB-KW"/>
</dbReference>
<dbReference type="InterPro" id="IPR029063">
    <property type="entry name" value="SAM-dependent_MTases_sf"/>
</dbReference>
<dbReference type="Pfam" id="PF20465">
    <property type="entry name" value="MmeI_hel"/>
    <property type="match status" value="1"/>
</dbReference>
<dbReference type="Pfam" id="PF20464">
    <property type="entry name" value="MmeI_N"/>
    <property type="match status" value="1"/>
</dbReference>
<dbReference type="PRINTS" id="PR00507">
    <property type="entry name" value="N12N6MTFRASE"/>
</dbReference>
<evidence type="ECO:0000259" key="7">
    <source>
        <dbReference type="Pfam" id="PF20473"/>
    </source>
</evidence>
<protein>
    <recommendedName>
        <fullName evidence="1">site-specific DNA-methyltransferase (adenine-specific)</fullName>
        <ecNumber evidence="1">2.1.1.72</ecNumber>
    </recommendedName>
</protein>
<dbReference type="PANTHER" id="PTHR33841:SF1">
    <property type="entry name" value="DNA METHYLTRANSFERASE A"/>
    <property type="match status" value="1"/>
</dbReference>
<dbReference type="InterPro" id="IPR050953">
    <property type="entry name" value="N4_N6_ade-DNA_methylase"/>
</dbReference>
<dbReference type="Proteomes" id="UP000574769">
    <property type="component" value="Unassembled WGS sequence"/>
</dbReference>
<dbReference type="PANTHER" id="PTHR33841">
    <property type="entry name" value="DNA METHYLTRANSFERASE YEEA-RELATED"/>
    <property type="match status" value="1"/>
</dbReference>
<feature type="domain" description="MmeI-like helicase spacer" evidence="6">
    <location>
        <begin position="240"/>
        <end position="311"/>
    </location>
</feature>
<dbReference type="EMBL" id="JACHNY010000001">
    <property type="protein sequence ID" value="MBB4616372.1"/>
    <property type="molecule type" value="Genomic_DNA"/>
</dbReference>
<dbReference type="SUPFAM" id="SSF53335">
    <property type="entry name" value="S-adenosyl-L-methionine-dependent methyltransferases"/>
    <property type="match status" value="1"/>
</dbReference>
<evidence type="ECO:0000256" key="1">
    <source>
        <dbReference type="ARBA" id="ARBA00011900"/>
    </source>
</evidence>
<keyword evidence="9" id="KW-1185">Reference proteome</keyword>
<feature type="domain" description="MmeI-like DNA-methyltransferase" evidence="7">
    <location>
        <begin position="405"/>
        <end position="653"/>
    </location>
</feature>